<dbReference type="KEGG" id="cci:CC1G_04929"/>
<gene>
    <name evidence="1" type="ORF">CC1G_04929</name>
</gene>
<dbReference type="InParanoid" id="A8PFK8"/>
<comment type="caution">
    <text evidence="1">The sequence shown here is derived from an EMBL/GenBank/DDBJ whole genome shotgun (WGS) entry which is preliminary data.</text>
</comment>
<evidence type="ECO:0000313" key="2">
    <source>
        <dbReference type="Proteomes" id="UP000001861"/>
    </source>
</evidence>
<sequence>MSTYELSESQKKAFIQKYSHLPRPFLPWRWEKDTDQTLSEWAYELAGVCPLKHIPRRLYLKEGKGKRFQAPRFNFGWAMDCNTLWDIAHRCGFSAAYEGCTLANEGLGNDGLPHKPYIQTGEATRLLNSILEERFPEILADLGGHPVCVELARSKWDQASLCISITNSYQSGNKKPKEEHIAKLVEFFGIGRKEDGKSEPYGGPEPAWWLDGLWCVWRWYDARLYKIEMGLLKERY</sequence>
<dbReference type="GeneID" id="6017751"/>
<dbReference type="AlphaFoldDB" id="A8PFK8"/>
<dbReference type="EMBL" id="AACS02000002">
    <property type="protein sequence ID" value="EAU80819.1"/>
    <property type="molecule type" value="Genomic_DNA"/>
</dbReference>
<dbReference type="RefSeq" id="XP_001841085.1">
    <property type="nucleotide sequence ID" value="XM_001841033.1"/>
</dbReference>
<organism evidence="1 2">
    <name type="scientific">Coprinopsis cinerea (strain Okayama-7 / 130 / ATCC MYA-4618 / FGSC 9003)</name>
    <name type="common">Inky cap fungus</name>
    <name type="synonym">Hormographiella aspergillata</name>
    <dbReference type="NCBI Taxonomy" id="240176"/>
    <lineage>
        <taxon>Eukaryota</taxon>
        <taxon>Fungi</taxon>
        <taxon>Dikarya</taxon>
        <taxon>Basidiomycota</taxon>
        <taxon>Agaricomycotina</taxon>
        <taxon>Agaricomycetes</taxon>
        <taxon>Agaricomycetidae</taxon>
        <taxon>Agaricales</taxon>
        <taxon>Agaricineae</taxon>
        <taxon>Psathyrellaceae</taxon>
        <taxon>Coprinopsis</taxon>
    </lineage>
</organism>
<reference evidence="1 2" key="1">
    <citation type="journal article" date="2010" name="Proc. Natl. Acad. Sci. U.S.A.">
        <title>Insights into evolution of multicellular fungi from the assembled chromosomes of the mushroom Coprinopsis cinerea (Coprinus cinereus).</title>
        <authorList>
            <person name="Stajich J.E."/>
            <person name="Wilke S.K."/>
            <person name="Ahren D."/>
            <person name="Au C.H."/>
            <person name="Birren B.W."/>
            <person name="Borodovsky M."/>
            <person name="Burns C."/>
            <person name="Canback B."/>
            <person name="Casselton L.A."/>
            <person name="Cheng C.K."/>
            <person name="Deng J."/>
            <person name="Dietrich F.S."/>
            <person name="Fargo D.C."/>
            <person name="Farman M.L."/>
            <person name="Gathman A.C."/>
            <person name="Goldberg J."/>
            <person name="Guigo R."/>
            <person name="Hoegger P.J."/>
            <person name="Hooker J.B."/>
            <person name="Huggins A."/>
            <person name="James T.Y."/>
            <person name="Kamada T."/>
            <person name="Kilaru S."/>
            <person name="Kodira C."/>
            <person name="Kues U."/>
            <person name="Kupfer D."/>
            <person name="Kwan H.S."/>
            <person name="Lomsadze A."/>
            <person name="Li W."/>
            <person name="Lilly W.W."/>
            <person name="Ma L.J."/>
            <person name="Mackey A.J."/>
            <person name="Manning G."/>
            <person name="Martin F."/>
            <person name="Muraguchi H."/>
            <person name="Natvig D.O."/>
            <person name="Palmerini H."/>
            <person name="Ramesh M.A."/>
            <person name="Rehmeyer C.J."/>
            <person name="Roe B.A."/>
            <person name="Shenoy N."/>
            <person name="Stanke M."/>
            <person name="Ter-Hovhannisyan V."/>
            <person name="Tunlid A."/>
            <person name="Velagapudi R."/>
            <person name="Vision T.J."/>
            <person name="Zeng Q."/>
            <person name="Zolan M.E."/>
            <person name="Pukkila P.J."/>
        </authorList>
    </citation>
    <scope>NUCLEOTIDE SEQUENCE [LARGE SCALE GENOMIC DNA]</scope>
    <source>
        <strain evidence="2">Okayama-7 / 130 / ATCC MYA-4618 / FGSC 9003</strain>
    </source>
</reference>
<proteinExistence type="predicted"/>
<dbReference type="Proteomes" id="UP000001861">
    <property type="component" value="Unassembled WGS sequence"/>
</dbReference>
<keyword evidence="2" id="KW-1185">Reference proteome</keyword>
<accession>A8PFK8</accession>
<name>A8PFK8_COPC7</name>
<dbReference type="OrthoDB" id="3053056at2759"/>
<dbReference type="VEuPathDB" id="FungiDB:CC1G_04929"/>
<evidence type="ECO:0000313" key="1">
    <source>
        <dbReference type="EMBL" id="EAU80819.1"/>
    </source>
</evidence>
<protein>
    <submittedName>
        <fullName evidence="1">Uncharacterized protein</fullName>
    </submittedName>
</protein>